<keyword evidence="10" id="KW-0505">Motor protein</keyword>
<organism evidence="20 21">
    <name type="scientific">Cystoisospora suis</name>
    <dbReference type="NCBI Taxonomy" id="483139"/>
    <lineage>
        <taxon>Eukaryota</taxon>
        <taxon>Sar</taxon>
        <taxon>Alveolata</taxon>
        <taxon>Apicomplexa</taxon>
        <taxon>Conoidasida</taxon>
        <taxon>Coccidia</taxon>
        <taxon>Eucoccidiorida</taxon>
        <taxon>Eimeriorina</taxon>
        <taxon>Sarcocystidae</taxon>
        <taxon>Cystoisospora</taxon>
    </lineage>
</organism>
<keyword evidence="5" id="KW-0547">Nucleotide-binding</keyword>
<dbReference type="PANTHER" id="PTHR22878:SF68">
    <property type="entry name" value="DYNEIN HEAVY CHAIN 6, AXONEMAL-LIKE"/>
    <property type="match status" value="1"/>
</dbReference>
<dbReference type="GO" id="GO:0005929">
    <property type="term" value="C:cilium"/>
    <property type="evidence" value="ECO:0007669"/>
    <property type="project" value="UniProtKB-SubCell"/>
</dbReference>
<feature type="coiled-coil region" evidence="13">
    <location>
        <begin position="134"/>
        <end position="165"/>
    </location>
</feature>
<dbReference type="EMBL" id="MIGC01003123">
    <property type="protein sequence ID" value="PHJ19916.1"/>
    <property type="molecule type" value="Genomic_DNA"/>
</dbReference>
<evidence type="ECO:0000259" key="15">
    <source>
        <dbReference type="Pfam" id="PF12777"/>
    </source>
</evidence>
<dbReference type="InterPro" id="IPR041228">
    <property type="entry name" value="Dynein_C"/>
</dbReference>
<feature type="domain" description="Dynein heavy chain ATP-binding dynein motor region" evidence="17">
    <location>
        <begin position="459"/>
        <end position="682"/>
    </location>
</feature>
<dbReference type="GO" id="GO:0005524">
    <property type="term" value="F:ATP binding"/>
    <property type="evidence" value="ECO:0007669"/>
    <property type="project" value="UniProtKB-KW"/>
</dbReference>
<dbReference type="InterPro" id="IPR035706">
    <property type="entry name" value="AAA_9"/>
</dbReference>
<proteinExistence type="predicted"/>
<evidence type="ECO:0000259" key="19">
    <source>
        <dbReference type="Pfam" id="PF18199"/>
    </source>
</evidence>
<dbReference type="InterPro" id="IPR026983">
    <property type="entry name" value="DHC"/>
</dbReference>
<dbReference type="FunFam" id="3.40.50.300:FF:001145">
    <property type="entry name" value="Putative dynein heavy chain"/>
    <property type="match status" value="1"/>
</dbReference>
<dbReference type="PANTHER" id="PTHR22878">
    <property type="entry name" value="DYNEIN HEAVY CHAIN 6, AXONEMAL-LIKE-RELATED"/>
    <property type="match status" value="1"/>
</dbReference>
<dbReference type="InterPro" id="IPR004273">
    <property type="entry name" value="Dynein_heavy_D6_P-loop"/>
</dbReference>
<feature type="domain" description="Dynein heavy chain coiled coil stalk" evidence="15">
    <location>
        <begin position="83"/>
        <end position="431"/>
    </location>
</feature>
<protein>
    <submittedName>
        <fullName evidence="20">Dynein heavy chain axonemal protein</fullName>
    </submittedName>
</protein>
<evidence type="ECO:0000256" key="13">
    <source>
        <dbReference type="SAM" id="Coils"/>
    </source>
</evidence>
<reference evidence="20 21" key="1">
    <citation type="journal article" date="2017" name="Int. J. Parasitol.">
        <title>The genome of the protozoan parasite Cystoisospora suis and a reverse vaccinology approach to identify vaccine candidates.</title>
        <authorList>
            <person name="Palmieri N."/>
            <person name="Shrestha A."/>
            <person name="Ruttkowski B."/>
            <person name="Beck T."/>
            <person name="Vogl C."/>
            <person name="Tomley F."/>
            <person name="Blake D.P."/>
            <person name="Joachim A."/>
        </authorList>
    </citation>
    <scope>NUCLEOTIDE SEQUENCE [LARGE SCALE GENOMIC DNA]</scope>
    <source>
        <strain evidence="20 21">Wien I</strain>
    </source>
</reference>
<feature type="domain" description="Dynein heavy chain AAA lid" evidence="18">
    <location>
        <begin position="1070"/>
        <end position="1210"/>
    </location>
</feature>
<evidence type="ECO:0000313" key="20">
    <source>
        <dbReference type="EMBL" id="PHJ19916.1"/>
    </source>
</evidence>
<keyword evidence="7" id="KW-0243">Dynein</keyword>
<dbReference type="Gene3D" id="1.10.8.720">
    <property type="entry name" value="Region D6 of dynein motor"/>
    <property type="match status" value="1"/>
</dbReference>
<comment type="subcellular location">
    <subcellularLocation>
        <location evidence="1">Cell projection</location>
        <location evidence="1">Cilium</location>
    </subcellularLocation>
    <subcellularLocation>
        <location evidence="2">Cytoplasm</location>
        <location evidence="2">Cytoskeleton</location>
    </subcellularLocation>
</comment>
<dbReference type="OrthoDB" id="537704at2759"/>
<dbReference type="InterPro" id="IPR027417">
    <property type="entry name" value="P-loop_NTPase"/>
</dbReference>
<gene>
    <name evidence="20" type="ORF">CSUI_006250</name>
</gene>
<keyword evidence="4" id="KW-0493">Microtubule</keyword>
<evidence type="ECO:0000256" key="11">
    <source>
        <dbReference type="ARBA" id="ARBA00023212"/>
    </source>
</evidence>
<keyword evidence="6" id="KW-0067">ATP-binding</keyword>
<dbReference type="RefSeq" id="XP_067921608.1">
    <property type="nucleotide sequence ID" value="XM_068066414.1"/>
</dbReference>
<evidence type="ECO:0000256" key="3">
    <source>
        <dbReference type="ARBA" id="ARBA00022490"/>
    </source>
</evidence>
<dbReference type="GO" id="GO:0045505">
    <property type="term" value="F:dynein intermediate chain binding"/>
    <property type="evidence" value="ECO:0007669"/>
    <property type="project" value="InterPro"/>
</dbReference>
<dbReference type="FunFam" id="1.20.1270.280:FF:000001">
    <property type="entry name" value="dynein heavy chain 7, axonemal"/>
    <property type="match status" value="1"/>
</dbReference>
<dbReference type="Pfam" id="PF12781">
    <property type="entry name" value="AAA_9"/>
    <property type="match status" value="1"/>
</dbReference>
<keyword evidence="8 13" id="KW-0175">Coiled coil</keyword>
<keyword evidence="11" id="KW-0206">Cytoskeleton</keyword>
<evidence type="ECO:0000259" key="17">
    <source>
        <dbReference type="Pfam" id="PF12781"/>
    </source>
</evidence>
<name>A0A2C6KV47_9APIC</name>
<dbReference type="Gene3D" id="3.40.50.300">
    <property type="entry name" value="P-loop containing nucleotide triphosphate hydrolases"/>
    <property type="match status" value="2"/>
</dbReference>
<dbReference type="Pfam" id="PF18199">
    <property type="entry name" value="Dynein_C"/>
    <property type="match status" value="1"/>
</dbReference>
<dbReference type="Gene3D" id="1.20.1270.280">
    <property type="match status" value="1"/>
</dbReference>
<feature type="non-terminal residue" evidence="20">
    <location>
        <position position="1"/>
    </location>
</feature>
<evidence type="ECO:0000256" key="5">
    <source>
        <dbReference type="ARBA" id="ARBA00022741"/>
    </source>
</evidence>
<dbReference type="Gene3D" id="3.10.490.20">
    <property type="match status" value="1"/>
</dbReference>
<feature type="domain" description="Dynein heavy chain AAA module D4" evidence="16">
    <location>
        <begin position="1"/>
        <end position="66"/>
    </location>
</feature>
<dbReference type="InterPro" id="IPR042219">
    <property type="entry name" value="AAA_lid_11_sf"/>
</dbReference>
<keyword evidence="12" id="KW-0966">Cell projection</keyword>
<dbReference type="Proteomes" id="UP000221165">
    <property type="component" value="Unassembled WGS sequence"/>
</dbReference>
<comment type="caution">
    <text evidence="20">The sequence shown here is derived from an EMBL/GenBank/DDBJ whole genome shotgun (WGS) entry which is preliminary data.</text>
</comment>
<dbReference type="Pfam" id="PF18198">
    <property type="entry name" value="AAA_lid_11"/>
    <property type="match status" value="1"/>
</dbReference>
<dbReference type="InterPro" id="IPR043160">
    <property type="entry name" value="Dynein_C_barrel"/>
</dbReference>
<dbReference type="InterPro" id="IPR024317">
    <property type="entry name" value="Dynein_heavy_chain_D4_dom"/>
</dbReference>
<dbReference type="InterPro" id="IPR024743">
    <property type="entry name" value="Dynein_HC_stalk"/>
</dbReference>
<dbReference type="Gene3D" id="1.10.8.1220">
    <property type="match status" value="1"/>
</dbReference>
<keyword evidence="3" id="KW-0963">Cytoplasm</keyword>
<evidence type="ECO:0000256" key="7">
    <source>
        <dbReference type="ARBA" id="ARBA00023017"/>
    </source>
</evidence>
<keyword evidence="21" id="KW-1185">Reference proteome</keyword>
<keyword evidence="9" id="KW-0969">Cilium</keyword>
<dbReference type="FunFam" id="3.40.50.300:FF:000362">
    <property type="entry name" value="Dynein, axonemal, heavy chain 6"/>
    <property type="match status" value="1"/>
</dbReference>
<evidence type="ECO:0000256" key="1">
    <source>
        <dbReference type="ARBA" id="ARBA00004138"/>
    </source>
</evidence>
<feature type="domain" description="Dynein heavy chain region D6 P-loop" evidence="14">
    <location>
        <begin position="925"/>
        <end position="1038"/>
    </location>
</feature>
<evidence type="ECO:0000256" key="12">
    <source>
        <dbReference type="ARBA" id="ARBA00023273"/>
    </source>
</evidence>
<dbReference type="FunFam" id="3.10.490.20:FF:000009">
    <property type="entry name" value="Dynein heavy chain 4"/>
    <property type="match status" value="1"/>
</dbReference>
<dbReference type="FunFam" id="1.10.8.720:FF:000001">
    <property type="entry name" value="dynein heavy chain 7, axonemal"/>
    <property type="match status" value="1"/>
</dbReference>
<evidence type="ECO:0000256" key="4">
    <source>
        <dbReference type="ARBA" id="ARBA00022701"/>
    </source>
</evidence>
<dbReference type="GO" id="GO:0007018">
    <property type="term" value="P:microtubule-based movement"/>
    <property type="evidence" value="ECO:0007669"/>
    <property type="project" value="InterPro"/>
</dbReference>
<accession>A0A2C6KV47</accession>
<evidence type="ECO:0000256" key="2">
    <source>
        <dbReference type="ARBA" id="ARBA00004245"/>
    </source>
</evidence>
<dbReference type="GeneID" id="94429625"/>
<feature type="domain" description="Dynein heavy chain C-terminal" evidence="19">
    <location>
        <begin position="1235"/>
        <end position="1534"/>
    </location>
</feature>
<sequence length="1539" mass="174271">WPPEALVSVARIQLERENLELPDQDAAIHVLQAVHISVQEASRRFLSELRRQVFVTPTSFLELLSTLCQTVKTKQYELTSIGERFEKGLEKLEDAARQVETMQQQLQEWQPVLLATSEEVEQKMVQIQRDRALADETKVRVAQEEAEASEKAAETQALKDDAQRDLDEALPALDQAVECLKKLKAEHVREVKALTKPPAGVLLTMEAVCIMFQVAPVKKPDPNKPGGKIEDYWESAQHKLLKDPKKLLDDLMNYDKENIPEATIAKIAPYIDRQDFDPVAIKKASVACEAICMWVRAMFKYYNVAKTVEPKRAKLRQAEEELMITTQNLNATKARLQEVESKIEKLAEEFAISMKKKEQLTADIKMCQVKVNRAQPLLVGLSDEKQRWTEQAELSKRLFALIPGHAIVSAGMIAYGGPFTAGYRTELEAAWFAKLREANIPHTPGCNLKQFLGEPVKIRQWNVAGLPKDELSVENGIIIDRSRRWPLMIDPQTQANRFIKNMGKASDQGFEVCKLTDGNFMREVELAVQFGKWILIENVTETLDPALEPILLQQKIKDSQGWSVRLGDKTVPWAPNFKLFMTTANPNPRYPPETFVKLTILNFCITPEGLEEQMLGLVVSLEAPDLEEKKNALVLNNARMKKELKNLEDKILQLLSQSQGNILEDEVLINTLAASKRTAGEINQKVKEAEVTEQEIDKAREWYRPVAFRSSLLFFCIVDLANIEPMYQYSLQWFQALVSIGIDEVPATNDKAERLRNLNEHITFLVYENVSRSLFERHKILLSLSLALKIQAKNPVDPQELRFLLTGPTGEVKPGPDNPTSWLTDKQWEGIRALSELPSFTGLSDFFLDHSDGFKAVYDAVEAHEEPFPGQWNDLTGIQKMCVIRVIRSDKVIDAAVNYVANELGQRFVEPPNFDLARSFKDSSNATPLIFVLSQGSDPVADLLSFAKEMNMGRRLESIALGQGQGEKAKRMIEDACSRGGWVLLQNCHLAASWMGELERICDRLNQEEVHRDFRLWLSSMPSHDFPVSVLQNGVKMTNEPPKGLRANMLRLYASIDDHTLDSSKKPEEFRKLMFAFCFFHAIVQDRRKFGPIGWNIQYEFTTEDLVVCQRQLKIFLDSYDEIPYKVLVFLGAKINYGGRVTDDHDKRLIECILKSYLNEQLIEEGSAYKFSASGLYYCPDATDQAGFVKYIQSLPLNPSPEAFGLHENASINFAQIEGMTSTSTEGKMITCGTVQNLLNSILSMAPRSSVGGGKTREQVIEETASQILEKLVEDFDIEEIQKAYPTRYEESMNTVLTQEAIRYNGLLRVMKKSIVQLNMALKGRIVMTEELDKIADALFDNQVPKLWADKGFLSMKSLSSWTKDLHNRISFIQAWIDRGVPVCFWMSGLFFPQAFLTGVLQNYARKYGIAVDRLLFDYKLMDNLDPTTLTERPHEGCYVNGIFLEGSRWDKERHLLAPSKPKVLFEELPVLWLLPTPDRIPPTTGVYKCPIYKVPSRKGTLSTTGHSTNYVISVELPTADPEAVPIKAGVAGILSVQE</sequence>
<dbReference type="Gene3D" id="1.20.920.20">
    <property type="match status" value="1"/>
</dbReference>
<dbReference type="FunFam" id="1.20.920.20:FF:000006">
    <property type="entry name" value="Dynein, axonemal, heavy chain 6"/>
    <property type="match status" value="1"/>
</dbReference>
<dbReference type="FunFam" id="1.10.8.1220:FF:000001">
    <property type="entry name" value="Dynein axonemal heavy chain 5"/>
    <property type="match status" value="1"/>
</dbReference>
<evidence type="ECO:0000259" key="16">
    <source>
        <dbReference type="Pfam" id="PF12780"/>
    </source>
</evidence>
<evidence type="ECO:0000256" key="6">
    <source>
        <dbReference type="ARBA" id="ARBA00022840"/>
    </source>
</evidence>
<dbReference type="Pfam" id="PF12777">
    <property type="entry name" value="MT"/>
    <property type="match status" value="1"/>
</dbReference>
<dbReference type="InterPro" id="IPR041658">
    <property type="entry name" value="AAA_lid_11"/>
</dbReference>
<dbReference type="Pfam" id="PF03028">
    <property type="entry name" value="Dynein_heavy"/>
    <property type="match status" value="1"/>
</dbReference>
<evidence type="ECO:0000313" key="21">
    <source>
        <dbReference type="Proteomes" id="UP000221165"/>
    </source>
</evidence>
<evidence type="ECO:0000256" key="8">
    <source>
        <dbReference type="ARBA" id="ARBA00023054"/>
    </source>
</evidence>
<dbReference type="GO" id="GO:0008569">
    <property type="term" value="F:minus-end-directed microtubule motor activity"/>
    <property type="evidence" value="ECO:0007669"/>
    <property type="project" value="InterPro"/>
</dbReference>
<dbReference type="Gene3D" id="6.10.140.1060">
    <property type="match status" value="1"/>
</dbReference>
<dbReference type="Pfam" id="PF12780">
    <property type="entry name" value="AAA_8"/>
    <property type="match status" value="1"/>
</dbReference>
<feature type="coiled-coil region" evidence="13">
    <location>
        <begin position="315"/>
        <end position="363"/>
    </location>
</feature>
<feature type="coiled-coil region" evidence="13">
    <location>
        <begin position="623"/>
        <end position="657"/>
    </location>
</feature>
<evidence type="ECO:0000256" key="10">
    <source>
        <dbReference type="ARBA" id="ARBA00023175"/>
    </source>
</evidence>
<evidence type="ECO:0000256" key="9">
    <source>
        <dbReference type="ARBA" id="ARBA00023069"/>
    </source>
</evidence>
<evidence type="ECO:0000259" key="14">
    <source>
        <dbReference type="Pfam" id="PF03028"/>
    </source>
</evidence>
<evidence type="ECO:0000259" key="18">
    <source>
        <dbReference type="Pfam" id="PF18198"/>
    </source>
</evidence>
<dbReference type="GO" id="GO:0005874">
    <property type="term" value="C:microtubule"/>
    <property type="evidence" value="ECO:0007669"/>
    <property type="project" value="UniProtKB-KW"/>
</dbReference>
<dbReference type="GO" id="GO:0051959">
    <property type="term" value="F:dynein light intermediate chain binding"/>
    <property type="evidence" value="ECO:0007669"/>
    <property type="project" value="InterPro"/>
</dbReference>
<dbReference type="GO" id="GO:0030286">
    <property type="term" value="C:dynein complex"/>
    <property type="evidence" value="ECO:0007669"/>
    <property type="project" value="UniProtKB-KW"/>
</dbReference>
<dbReference type="VEuPathDB" id="ToxoDB:CSUI_006250"/>